<keyword evidence="2" id="KW-1133">Transmembrane helix</keyword>
<protein>
    <recommendedName>
        <fullName evidence="5">Transmembrane protein</fullName>
    </recommendedName>
</protein>
<evidence type="ECO:0008006" key="5">
    <source>
        <dbReference type="Google" id="ProtNLM"/>
    </source>
</evidence>
<feature type="transmembrane region" description="Helical" evidence="2">
    <location>
        <begin position="163"/>
        <end position="188"/>
    </location>
</feature>
<evidence type="ECO:0000313" key="3">
    <source>
        <dbReference type="EMBL" id="CAE8620036.1"/>
    </source>
</evidence>
<feature type="transmembrane region" description="Helical" evidence="2">
    <location>
        <begin position="98"/>
        <end position="116"/>
    </location>
</feature>
<feature type="region of interest" description="Disordered" evidence="1">
    <location>
        <begin position="537"/>
        <end position="596"/>
    </location>
</feature>
<comment type="caution">
    <text evidence="3">The sequence shown here is derived from an EMBL/GenBank/DDBJ whole genome shotgun (WGS) entry which is preliminary data.</text>
</comment>
<evidence type="ECO:0000313" key="4">
    <source>
        <dbReference type="Proteomes" id="UP000654075"/>
    </source>
</evidence>
<organism evidence="3 4">
    <name type="scientific">Polarella glacialis</name>
    <name type="common">Dinoflagellate</name>
    <dbReference type="NCBI Taxonomy" id="89957"/>
    <lineage>
        <taxon>Eukaryota</taxon>
        <taxon>Sar</taxon>
        <taxon>Alveolata</taxon>
        <taxon>Dinophyceae</taxon>
        <taxon>Suessiales</taxon>
        <taxon>Suessiaceae</taxon>
        <taxon>Polarella</taxon>
    </lineage>
</organism>
<keyword evidence="4" id="KW-1185">Reference proteome</keyword>
<keyword evidence="2" id="KW-0472">Membrane</keyword>
<evidence type="ECO:0000256" key="1">
    <source>
        <dbReference type="SAM" id="MobiDB-lite"/>
    </source>
</evidence>
<dbReference type="EMBL" id="CAJNNV010027300">
    <property type="protein sequence ID" value="CAE8620036.1"/>
    <property type="molecule type" value="Genomic_DNA"/>
</dbReference>
<feature type="transmembrane region" description="Helical" evidence="2">
    <location>
        <begin position="214"/>
        <end position="234"/>
    </location>
</feature>
<evidence type="ECO:0000256" key="2">
    <source>
        <dbReference type="SAM" id="Phobius"/>
    </source>
</evidence>
<dbReference type="Proteomes" id="UP000654075">
    <property type="component" value="Unassembled WGS sequence"/>
</dbReference>
<proteinExistence type="predicted"/>
<name>A0A813G5N4_POLGL</name>
<feature type="transmembrane region" description="Helical" evidence="2">
    <location>
        <begin position="128"/>
        <end position="151"/>
    </location>
</feature>
<feature type="transmembrane region" description="Helical" evidence="2">
    <location>
        <begin position="66"/>
        <end position="86"/>
    </location>
</feature>
<keyword evidence="2" id="KW-0812">Transmembrane</keyword>
<dbReference type="AlphaFoldDB" id="A0A813G5N4"/>
<gene>
    <name evidence="3" type="ORF">PGLA1383_LOCUS37605</name>
</gene>
<feature type="compositionally biased region" description="Polar residues" evidence="1">
    <location>
        <begin position="537"/>
        <end position="554"/>
    </location>
</feature>
<sequence>MCGDCMPETTEQILCALFVALVSFHAWMHREWLVSWWSAGPDFSSVLDLKAPSSTLLTYQNRFQNLALTMATAWSLTAALSSVAFLQVFPEPFEARGCHLLLCVPFYGFCVMFRAVDVYFPEAFCWSLDFFVAGVQFAMISRQLTVPALLVSDFSVISKMFRFILAIGTSNRGQVVIWNVVFAISGIYRGMSVRDELIACNADTQWQLYAYKKVSVVGIELVSSAWIFVVWLAMEKFMAMFICAILDAQEAENEKAAAQRMLAVLCDSQMMLDSELRISGRHESSARFLQAAGCESLDGVAFTDFVDPVDEREQRRQDSSPKPAGSLHVQMFNGLGRPFKAELFHVCFTSGGTLAHLVGIREENHNEGETLASSLEANFQDDQATLFQTTMLSSQPRCRRFAANLLAESLKRGSTASASSSSSASSSCASKALPMFPGLQDVVACLAPFSPGLAMNSCQVNFLSSESDSCLSLKDFVSAKEVQRIKLSIQKVVNCVLNDGVSQQTDLGPLQFMLPGTRECDGLTLLAKSVELSVSMSSQNQEAPYSQADSSSEDSNQRRTQRPTATVRSAGPESIRDLSMPTADTSKHSSRRRRRHRVMECLKESSQNVQQAACMLPIIEESWAT</sequence>
<reference evidence="3" key="1">
    <citation type="submission" date="2021-02" db="EMBL/GenBank/DDBJ databases">
        <authorList>
            <person name="Dougan E. K."/>
            <person name="Rhodes N."/>
            <person name="Thang M."/>
            <person name="Chan C."/>
        </authorList>
    </citation>
    <scope>NUCLEOTIDE SEQUENCE</scope>
</reference>
<accession>A0A813G5N4</accession>